<proteinExistence type="predicted"/>
<reference evidence="1" key="2">
    <citation type="submission" date="2019-07" db="EMBL/GenBank/DDBJ databases">
        <authorList>
            <person name="Seetharam A."/>
            <person name="Woodhouse M."/>
            <person name="Cannon E."/>
        </authorList>
    </citation>
    <scope>NUCLEOTIDE SEQUENCE [LARGE SCALE GENOMIC DNA]</scope>
    <source>
        <strain evidence="1">cv. B73</strain>
    </source>
</reference>
<reference evidence="2" key="1">
    <citation type="journal article" date="2009" name="Science">
        <title>The B73 maize genome: complexity, diversity, and dynamics.</title>
        <authorList>
            <person name="Schnable P.S."/>
            <person name="Ware D."/>
            <person name="Fulton R.S."/>
            <person name="Stein J.C."/>
            <person name="Wei F."/>
            <person name="Pasternak S."/>
            <person name="Liang C."/>
            <person name="Zhang J."/>
            <person name="Fulton L."/>
            <person name="Graves T.A."/>
            <person name="Minx P."/>
            <person name="Reily A.D."/>
            <person name="Courtney L."/>
            <person name="Kruchowski S.S."/>
            <person name="Tomlinson C."/>
            <person name="Strong C."/>
            <person name="Delehaunty K."/>
            <person name="Fronick C."/>
            <person name="Courtney B."/>
            <person name="Rock S.M."/>
            <person name="Belter E."/>
            <person name="Du F."/>
            <person name="Kim K."/>
            <person name="Abbott R.M."/>
            <person name="Cotton M."/>
            <person name="Levy A."/>
            <person name="Marchetto P."/>
            <person name="Ochoa K."/>
            <person name="Jackson S.M."/>
            <person name="Gillam B."/>
            <person name="Chen W."/>
            <person name="Yan L."/>
            <person name="Higginbotham J."/>
            <person name="Cardenas M."/>
            <person name="Waligorski J."/>
            <person name="Applebaum E."/>
            <person name="Phelps L."/>
            <person name="Falcone J."/>
            <person name="Kanchi K."/>
            <person name="Thane T."/>
            <person name="Scimone A."/>
            <person name="Thane N."/>
            <person name="Henke J."/>
            <person name="Wang T."/>
            <person name="Ruppert J."/>
            <person name="Shah N."/>
            <person name="Rotter K."/>
            <person name="Hodges J."/>
            <person name="Ingenthron E."/>
            <person name="Cordes M."/>
            <person name="Kohlberg S."/>
            <person name="Sgro J."/>
            <person name="Delgado B."/>
            <person name="Mead K."/>
            <person name="Chinwalla A."/>
            <person name="Leonard S."/>
            <person name="Crouse K."/>
            <person name="Collura K."/>
            <person name="Kudrna D."/>
            <person name="Currie J."/>
            <person name="He R."/>
            <person name="Angelova A."/>
            <person name="Rajasekar S."/>
            <person name="Mueller T."/>
            <person name="Lomeli R."/>
            <person name="Scara G."/>
            <person name="Ko A."/>
            <person name="Delaney K."/>
            <person name="Wissotski M."/>
            <person name="Lopez G."/>
            <person name="Campos D."/>
            <person name="Braidotti M."/>
            <person name="Ashley E."/>
            <person name="Golser W."/>
            <person name="Kim H."/>
            <person name="Lee S."/>
            <person name="Lin J."/>
            <person name="Dujmic Z."/>
            <person name="Kim W."/>
            <person name="Talag J."/>
            <person name="Zuccolo A."/>
            <person name="Fan C."/>
            <person name="Sebastian A."/>
            <person name="Kramer M."/>
            <person name="Spiegel L."/>
            <person name="Nascimento L."/>
            <person name="Zutavern T."/>
            <person name="Miller B."/>
            <person name="Ambroise C."/>
            <person name="Muller S."/>
            <person name="Spooner W."/>
            <person name="Narechania A."/>
            <person name="Ren L."/>
            <person name="Wei S."/>
            <person name="Kumari S."/>
            <person name="Faga B."/>
            <person name="Levy M.J."/>
            <person name="McMahan L."/>
            <person name="Van Buren P."/>
            <person name="Vaughn M.W."/>
            <person name="Ying K."/>
            <person name="Yeh C.-T."/>
            <person name="Emrich S.J."/>
            <person name="Jia Y."/>
            <person name="Kalyanaraman A."/>
            <person name="Hsia A.-P."/>
            <person name="Barbazuk W.B."/>
            <person name="Baucom R.S."/>
            <person name="Brutnell T.P."/>
            <person name="Carpita N.C."/>
            <person name="Chaparro C."/>
            <person name="Chia J.-M."/>
            <person name="Deragon J.-M."/>
            <person name="Estill J.C."/>
            <person name="Fu Y."/>
            <person name="Jeddeloh J.A."/>
            <person name="Han Y."/>
            <person name="Lee H."/>
            <person name="Li P."/>
            <person name="Lisch D.R."/>
            <person name="Liu S."/>
            <person name="Liu Z."/>
            <person name="Nagel D.H."/>
            <person name="McCann M.C."/>
            <person name="SanMiguel P."/>
            <person name="Myers A.M."/>
            <person name="Nettleton D."/>
            <person name="Nguyen J."/>
            <person name="Penning B.W."/>
            <person name="Ponnala L."/>
            <person name="Schneider K.L."/>
            <person name="Schwartz D.C."/>
            <person name="Sharma A."/>
            <person name="Soderlund C."/>
            <person name="Springer N.M."/>
            <person name="Sun Q."/>
            <person name="Wang H."/>
            <person name="Waterman M."/>
            <person name="Westerman R."/>
            <person name="Wolfgruber T.K."/>
            <person name="Yang L."/>
            <person name="Yu Y."/>
            <person name="Zhang L."/>
            <person name="Zhou S."/>
            <person name="Zhu Q."/>
            <person name="Bennetzen J.L."/>
            <person name="Dawe R.K."/>
            <person name="Jiang J."/>
            <person name="Jiang N."/>
            <person name="Presting G.G."/>
            <person name="Wessler S.R."/>
            <person name="Aluru S."/>
            <person name="Martienssen R.A."/>
            <person name="Clifton S.W."/>
            <person name="McCombie W.R."/>
            <person name="Wing R.A."/>
            <person name="Wilson R.K."/>
        </authorList>
    </citation>
    <scope>NUCLEOTIDE SEQUENCE [LARGE SCALE GENOMIC DNA]</scope>
    <source>
        <strain evidence="2">cv. B73</strain>
    </source>
</reference>
<keyword evidence="2" id="KW-1185">Reference proteome</keyword>
<dbReference type="EnsemblPlants" id="Zm00001eb227300_T001">
    <property type="protein sequence ID" value="Zm00001eb227300_P001"/>
    <property type="gene ID" value="Zm00001eb227300"/>
</dbReference>
<dbReference type="InParanoid" id="A0A804PDC8"/>
<dbReference type="Proteomes" id="UP000007305">
    <property type="component" value="Chromosome 5"/>
</dbReference>
<name>A0A804PDC8_MAIZE</name>
<accession>A0A804PDC8</accession>
<protein>
    <submittedName>
        <fullName evidence="1">Uncharacterized protein</fullName>
    </submittedName>
</protein>
<sequence length="86" mass="9169">MLVRSAPRDSYLASGLSSPRTHLASTSIVVSQIPDPCLLQRGCTPPPASSSSWVRHSNDPLRPHRNHLCPPCSSIIAIVLSSGVVE</sequence>
<evidence type="ECO:0000313" key="2">
    <source>
        <dbReference type="Proteomes" id="UP000007305"/>
    </source>
</evidence>
<dbReference type="Gramene" id="Zm00001eb227300_T001">
    <property type="protein sequence ID" value="Zm00001eb227300_P001"/>
    <property type="gene ID" value="Zm00001eb227300"/>
</dbReference>
<organism evidence="1 2">
    <name type="scientific">Zea mays</name>
    <name type="common">Maize</name>
    <dbReference type="NCBI Taxonomy" id="4577"/>
    <lineage>
        <taxon>Eukaryota</taxon>
        <taxon>Viridiplantae</taxon>
        <taxon>Streptophyta</taxon>
        <taxon>Embryophyta</taxon>
        <taxon>Tracheophyta</taxon>
        <taxon>Spermatophyta</taxon>
        <taxon>Magnoliopsida</taxon>
        <taxon>Liliopsida</taxon>
        <taxon>Poales</taxon>
        <taxon>Poaceae</taxon>
        <taxon>PACMAD clade</taxon>
        <taxon>Panicoideae</taxon>
        <taxon>Andropogonodae</taxon>
        <taxon>Andropogoneae</taxon>
        <taxon>Tripsacinae</taxon>
        <taxon>Zea</taxon>
    </lineage>
</organism>
<dbReference type="AlphaFoldDB" id="A0A804PDC8"/>
<evidence type="ECO:0000313" key="1">
    <source>
        <dbReference type="EnsemblPlants" id="Zm00001eb227300_P001"/>
    </source>
</evidence>
<reference evidence="1" key="3">
    <citation type="submission" date="2021-05" db="UniProtKB">
        <authorList>
            <consortium name="EnsemblPlants"/>
        </authorList>
    </citation>
    <scope>IDENTIFICATION</scope>
    <source>
        <strain evidence="1">cv. B73</strain>
    </source>
</reference>